<keyword evidence="2 3" id="KW-0450">Lipoyl</keyword>
<dbReference type="InterPro" id="IPR017453">
    <property type="entry name" value="GCV_H_sub"/>
</dbReference>
<dbReference type="InterPro" id="IPR003016">
    <property type="entry name" value="2-oxoA_DH_lipoyl-BS"/>
</dbReference>
<dbReference type="HAMAP" id="MF_00272">
    <property type="entry name" value="GcvH"/>
    <property type="match status" value="1"/>
</dbReference>
<dbReference type="PANTHER" id="PTHR11715">
    <property type="entry name" value="GLYCINE CLEAVAGE SYSTEM H PROTEIN"/>
    <property type="match status" value="1"/>
</dbReference>
<dbReference type="EMBL" id="WOTE01000004">
    <property type="protein sequence ID" value="NHO39867.1"/>
    <property type="molecule type" value="Genomic_DNA"/>
</dbReference>
<dbReference type="GO" id="GO:0009249">
    <property type="term" value="P:protein lipoylation"/>
    <property type="evidence" value="ECO:0007669"/>
    <property type="project" value="TreeGrafter"/>
</dbReference>
<evidence type="ECO:0000256" key="2">
    <source>
        <dbReference type="ARBA" id="ARBA00022823"/>
    </source>
</evidence>
<dbReference type="CDD" id="cd06848">
    <property type="entry name" value="GCS_H"/>
    <property type="match status" value="1"/>
</dbReference>
<comment type="function">
    <text evidence="3">The glycine cleavage system catalyzes the degradation of glycine. The H protein shuttles the methylamine group of glycine from the P protein to the T protein.</text>
</comment>
<evidence type="ECO:0000256" key="3">
    <source>
        <dbReference type="HAMAP-Rule" id="MF_00272"/>
    </source>
</evidence>
<accession>A0A0U5F8J2</accession>
<gene>
    <name evidence="3 6" type="primary">gcvH</name>
    <name evidence="6" type="ORF">AGA_2628</name>
    <name evidence="7" type="ORF">GOB80_09280</name>
</gene>
<dbReference type="Proteomes" id="UP000657200">
    <property type="component" value="Unassembled WGS sequence"/>
</dbReference>
<evidence type="ECO:0000313" key="8">
    <source>
        <dbReference type="Proteomes" id="UP000068250"/>
    </source>
</evidence>
<keyword evidence="9" id="KW-1185">Reference proteome</keyword>
<organism evidence="6 8">
    <name type="scientific">Acetobacter ghanensis</name>
    <dbReference type="NCBI Taxonomy" id="431306"/>
    <lineage>
        <taxon>Bacteria</taxon>
        <taxon>Pseudomonadati</taxon>
        <taxon>Pseudomonadota</taxon>
        <taxon>Alphaproteobacteria</taxon>
        <taxon>Acetobacterales</taxon>
        <taxon>Acetobacteraceae</taxon>
        <taxon>Acetobacter</taxon>
    </lineage>
</organism>
<dbReference type="Gene3D" id="2.40.50.100">
    <property type="match status" value="1"/>
</dbReference>
<sequence>MTLYFTTEHEWLRVDGETAVVGITQHAADELGELVFVETKPAGTQVKAGEAVAVVESVKAASDIYAPVDGEVVEGNAALSDDPSVVSSDPQGAGWIVKFRLSNPAQLDGLMDAAAYAAFLG</sequence>
<dbReference type="NCBIfam" id="NF002270">
    <property type="entry name" value="PRK01202.1"/>
    <property type="match status" value="1"/>
</dbReference>
<dbReference type="NCBIfam" id="TIGR00527">
    <property type="entry name" value="gcvH"/>
    <property type="match status" value="1"/>
</dbReference>
<evidence type="ECO:0000313" key="7">
    <source>
        <dbReference type="EMBL" id="NHO39867.1"/>
    </source>
</evidence>
<comment type="cofactor">
    <cofactor evidence="3">
        <name>(R)-lipoate</name>
        <dbReference type="ChEBI" id="CHEBI:83088"/>
    </cofactor>
    <text evidence="3">Binds 1 lipoyl cofactor covalently.</text>
</comment>
<dbReference type="GO" id="GO:0005829">
    <property type="term" value="C:cytosol"/>
    <property type="evidence" value="ECO:0007669"/>
    <property type="project" value="TreeGrafter"/>
</dbReference>
<dbReference type="InterPro" id="IPR033753">
    <property type="entry name" value="GCV_H/Fam206"/>
</dbReference>
<feature type="modified residue" description="N6-lipoyllysine" evidence="3 4">
    <location>
        <position position="59"/>
    </location>
</feature>
<comment type="subunit">
    <text evidence="3">The glycine cleavage system is composed of four proteins: P, T, L and H.</text>
</comment>
<dbReference type="OrthoDB" id="9796712at2"/>
<dbReference type="STRING" id="431306.AGA_2628"/>
<reference evidence="7 9" key="3">
    <citation type="journal article" date="2020" name="Int. J. Syst. Evol. Microbiol.">
        <title>Novel acetic acid bacteria from cider fermentations: Acetobacter conturbans sp. nov. and Acetobacter fallax sp. nov.</title>
        <authorList>
            <person name="Sombolestani A.S."/>
            <person name="Cleenwerck I."/>
            <person name="Cnockaert M."/>
            <person name="Borremans W."/>
            <person name="Wieme A.D."/>
            <person name="De Vuyst L."/>
            <person name="Vandamme P."/>
        </authorList>
    </citation>
    <scope>NUCLEOTIDE SEQUENCE [LARGE SCALE GENOMIC DNA]</scope>
    <source>
        <strain evidence="7 9">LMG 23848</strain>
    </source>
</reference>
<evidence type="ECO:0000259" key="5">
    <source>
        <dbReference type="PROSITE" id="PS50968"/>
    </source>
</evidence>
<feature type="domain" description="Lipoyl-binding" evidence="5">
    <location>
        <begin position="18"/>
        <end position="100"/>
    </location>
</feature>
<proteinExistence type="inferred from homology"/>
<dbReference type="SUPFAM" id="SSF51230">
    <property type="entry name" value="Single hybrid motif"/>
    <property type="match status" value="1"/>
</dbReference>
<evidence type="ECO:0000313" key="9">
    <source>
        <dbReference type="Proteomes" id="UP000657200"/>
    </source>
</evidence>
<dbReference type="PROSITE" id="PS00189">
    <property type="entry name" value="LIPOYL"/>
    <property type="match status" value="1"/>
</dbReference>
<dbReference type="Proteomes" id="UP000068250">
    <property type="component" value="Chromosome I"/>
</dbReference>
<protein>
    <recommendedName>
        <fullName evidence="3">Glycine cleavage system H protein</fullName>
    </recommendedName>
</protein>
<dbReference type="InterPro" id="IPR000089">
    <property type="entry name" value="Biotin_lipoyl"/>
</dbReference>
<dbReference type="EMBL" id="LN609302">
    <property type="protein sequence ID" value="CEF57311.1"/>
    <property type="molecule type" value="Genomic_DNA"/>
</dbReference>
<dbReference type="GO" id="GO:0019464">
    <property type="term" value="P:glycine decarboxylation via glycine cleavage system"/>
    <property type="evidence" value="ECO:0007669"/>
    <property type="project" value="UniProtKB-UniRule"/>
</dbReference>
<dbReference type="RefSeq" id="WP_059024536.1">
    <property type="nucleotide sequence ID" value="NZ_JBNZCO010000003.1"/>
</dbReference>
<comment type="similarity">
    <text evidence="1 3">Belongs to the GcvH family.</text>
</comment>
<evidence type="ECO:0000256" key="4">
    <source>
        <dbReference type="PIRSR" id="PIRSR617453-50"/>
    </source>
</evidence>
<evidence type="ECO:0000256" key="1">
    <source>
        <dbReference type="ARBA" id="ARBA00009249"/>
    </source>
</evidence>
<dbReference type="InterPro" id="IPR002930">
    <property type="entry name" value="GCV_H"/>
</dbReference>
<reference evidence="8" key="2">
    <citation type="submission" date="2014-09" db="EMBL/GenBank/DDBJ databases">
        <authorList>
            <person name="Illeghems K.G."/>
        </authorList>
    </citation>
    <scope>NUCLEOTIDE SEQUENCE [LARGE SCALE GENOMIC DNA]</scope>
    <source>
        <strain evidence="8">LMG 23848T</strain>
    </source>
</reference>
<dbReference type="PANTHER" id="PTHR11715:SF3">
    <property type="entry name" value="GLYCINE CLEAVAGE SYSTEM H PROTEIN-RELATED"/>
    <property type="match status" value="1"/>
</dbReference>
<dbReference type="Pfam" id="PF01597">
    <property type="entry name" value="GCV_H"/>
    <property type="match status" value="1"/>
</dbReference>
<evidence type="ECO:0000313" key="6">
    <source>
        <dbReference type="EMBL" id="CEF57311.1"/>
    </source>
</evidence>
<dbReference type="PATRIC" id="fig|431306.5.peg.2714"/>
<dbReference type="PROSITE" id="PS50968">
    <property type="entry name" value="BIOTINYL_LIPOYL"/>
    <property type="match status" value="1"/>
</dbReference>
<dbReference type="GO" id="GO:0005960">
    <property type="term" value="C:glycine cleavage complex"/>
    <property type="evidence" value="ECO:0007669"/>
    <property type="project" value="InterPro"/>
</dbReference>
<dbReference type="AlphaFoldDB" id="A0A0U5F8J2"/>
<reference evidence="6" key="1">
    <citation type="submission" date="2014-09" db="EMBL/GenBank/DDBJ databases">
        <authorList>
            <person name="Magalhaes I.L.F."/>
            <person name="Oliveira U."/>
            <person name="Santos F.R."/>
            <person name="Vidigal T.H.D.A."/>
            <person name="Brescovit A.D."/>
            <person name="Santos A.J."/>
        </authorList>
    </citation>
    <scope>NUCLEOTIDE SEQUENCE</scope>
    <source>
        <strain evidence="6">LMG 23848T</strain>
    </source>
</reference>
<name>A0A0U5F8J2_9PROT</name>
<dbReference type="InterPro" id="IPR011053">
    <property type="entry name" value="Single_hybrid_motif"/>
</dbReference>